<feature type="domain" description="HNH nuclease" evidence="1">
    <location>
        <begin position="24"/>
        <end position="73"/>
    </location>
</feature>
<proteinExistence type="predicted"/>
<evidence type="ECO:0000259" key="1">
    <source>
        <dbReference type="SMART" id="SM00507"/>
    </source>
</evidence>
<gene>
    <name evidence="2" type="ORF">J2Z71_000607</name>
</gene>
<dbReference type="SMART" id="SM00507">
    <property type="entry name" value="HNHc"/>
    <property type="match status" value="1"/>
</dbReference>
<dbReference type="CDD" id="cd00085">
    <property type="entry name" value="HNHc"/>
    <property type="match status" value="1"/>
</dbReference>
<evidence type="ECO:0000313" key="2">
    <source>
        <dbReference type="EMBL" id="MBP2025082.1"/>
    </source>
</evidence>
<reference evidence="2 3" key="1">
    <citation type="submission" date="2021-03" db="EMBL/GenBank/DDBJ databases">
        <title>Genomic Encyclopedia of Type Strains, Phase IV (KMG-IV): sequencing the most valuable type-strain genomes for metagenomic binning, comparative biology and taxonomic classification.</title>
        <authorList>
            <person name="Goeker M."/>
        </authorList>
    </citation>
    <scope>NUCLEOTIDE SEQUENCE [LARGE SCALE GENOMIC DNA]</scope>
    <source>
        <strain evidence="2 3">DSM 27563</strain>
    </source>
</reference>
<dbReference type="InterPro" id="IPR002711">
    <property type="entry name" value="HNH"/>
</dbReference>
<dbReference type="Pfam" id="PF01844">
    <property type="entry name" value="HNH"/>
    <property type="match status" value="1"/>
</dbReference>
<protein>
    <recommendedName>
        <fullName evidence="1">HNH nuclease domain-containing protein</fullName>
    </recommendedName>
</protein>
<dbReference type="Gene3D" id="1.10.30.50">
    <property type="match status" value="1"/>
</dbReference>
<comment type="caution">
    <text evidence="2">The sequence shown here is derived from an EMBL/GenBank/DDBJ whole genome shotgun (WGS) entry which is preliminary data.</text>
</comment>
<dbReference type="Proteomes" id="UP001519306">
    <property type="component" value="Unassembled WGS sequence"/>
</dbReference>
<organism evidence="2 3">
    <name type="scientific">Peptoniphilus stercorisuis</name>
    <dbReference type="NCBI Taxonomy" id="1436965"/>
    <lineage>
        <taxon>Bacteria</taxon>
        <taxon>Bacillati</taxon>
        <taxon>Bacillota</taxon>
        <taxon>Tissierellia</taxon>
        <taxon>Tissierellales</taxon>
        <taxon>Peptoniphilaceae</taxon>
        <taxon>Peptoniphilus</taxon>
    </lineage>
</organism>
<dbReference type="EMBL" id="JAGGLJ010000004">
    <property type="protein sequence ID" value="MBP2025082.1"/>
    <property type="molecule type" value="Genomic_DNA"/>
</dbReference>
<accession>A0ABS4KBE4</accession>
<dbReference type="InterPro" id="IPR003615">
    <property type="entry name" value="HNH_nuc"/>
</dbReference>
<name>A0ABS4KBE4_9FIRM</name>
<evidence type="ECO:0000313" key="3">
    <source>
        <dbReference type="Proteomes" id="UP001519306"/>
    </source>
</evidence>
<sequence>MRKNIKTTKKEIVNYWFNKIDESNLSVDFTEAHERCWRCGYKVPLERCHIIPDSLGGEDSPENLVLLCKRCHIENPNGFDKDIMWDWIFAYKTSLYDTFWIDRGIEEYNRIYSVSIEEEIKQRKIYDEQKFKNLIEEEIKKTTYHFGHPYLNAATIAGVLRISINKYNKDIYIK</sequence>
<dbReference type="RefSeq" id="WP_210060385.1">
    <property type="nucleotide sequence ID" value="NZ_JAGGLJ010000004.1"/>
</dbReference>
<keyword evidence="3" id="KW-1185">Reference proteome</keyword>